<reference evidence="2" key="1">
    <citation type="journal article" date="2019" name="Sci. Rep.">
        <title>Draft genome of Tanacetum cinerariifolium, the natural source of mosquito coil.</title>
        <authorList>
            <person name="Yamashiro T."/>
            <person name="Shiraishi A."/>
            <person name="Satake H."/>
            <person name="Nakayama K."/>
        </authorList>
    </citation>
    <scope>NUCLEOTIDE SEQUENCE</scope>
</reference>
<feature type="compositionally biased region" description="Low complexity" evidence="1">
    <location>
        <begin position="649"/>
        <end position="662"/>
    </location>
</feature>
<sequence length="688" mass="78324">MANLLEDIQCVGSDTRPHMLDRTDFASWQQRIRLYCQGKENGVNILKSTDEGPFLMGPVQEPLAKGTEGAPHLGQARHVKCCNCKDIRHIERNCTQPKHSQNSNYYNDKMLLMHTQENRVALDEEQLLFLKGGQANIIDEDVDEQPVLDLALNVDNVFQADDYPVNDEVGPSYDSDNPSEVHDHDHYQDAACEHHEEHTMHDNVQLKHIVDSHSDYTGDSNIILYDQYVKDNAVPVVHSNVSSVPNDAYMMIYNDMYEPHAQSISKTSRNTVVKNSLTAKLATYKEQVELYERQARPKPYYNELIKVAIGYKNHLCLTRIKQVQPALYNGHEIIKDNHVPTIVHNTEDTLEIAEITRRKMNDKMTDPECVTHKVKIAPHDYSKENFLATFTPQKQLIPEQIFWNLDEIERKNLLIANDSLIVECLTKQVFSDATNFELNVARFTEIHVANTIVETRCLELEAEHSNLRDKSHNDNHDELVNHFPILRNNREAHLDYLKNLKESVETIRDIVEEAKVHSCYVRDTDGVELIKGSRRSNLYTISVEDIMKSSPICLLSKASKILENYNQQLILEYSLVMHQARKASYKSSSCSSLCTPTNNDLEILFQAMFDEYLEHPRVERSVSPAPALQAPVNSVGIPSSTTIDQDTRSPSISPSSSALQSHSLHQGITSKSTFMEDNPLLSLTIIPS</sequence>
<dbReference type="EMBL" id="BKCJ010009761">
    <property type="protein sequence ID" value="GEU88486.1"/>
    <property type="molecule type" value="Genomic_DNA"/>
</dbReference>
<organism evidence="2">
    <name type="scientific">Tanacetum cinerariifolium</name>
    <name type="common">Dalmatian daisy</name>
    <name type="synonym">Chrysanthemum cinerariifolium</name>
    <dbReference type="NCBI Taxonomy" id="118510"/>
    <lineage>
        <taxon>Eukaryota</taxon>
        <taxon>Viridiplantae</taxon>
        <taxon>Streptophyta</taxon>
        <taxon>Embryophyta</taxon>
        <taxon>Tracheophyta</taxon>
        <taxon>Spermatophyta</taxon>
        <taxon>Magnoliopsida</taxon>
        <taxon>eudicotyledons</taxon>
        <taxon>Gunneridae</taxon>
        <taxon>Pentapetalae</taxon>
        <taxon>asterids</taxon>
        <taxon>campanulids</taxon>
        <taxon>Asterales</taxon>
        <taxon>Asteraceae</taxon>
        <taxon>Asteroideae</taxon>
        <taxon>Anthemideae</taxon>
        <taxon>Anthemidinae</taxon>
        <taxon>Tanacetum</taxon>
    </lineage>
</organism>
<proteinExistence type="predicted"/>
<evidence type="ECO:0000313" key="2">
    <source>
        <dbReference type="EMBL" id="GEU88486.1"/>
    </source>
</evidence>
<name>A0A6L2NQS7_TANCI</name>
<feature type="region of interest" description="Disordered" evidence="1">
    <location>
        <begin position="633"/>
        <end position="662"/>
    </location>
</feature>
<evidence type="ECO:0000256" key="1">
    <source>
        <dbReference type="SAM" id="MobiDB-lite"/>
    </source>
</evidence>
<dbReference type="AlphaFoldDB" id="A0A6L2NQS7"/>
<accession>A0A6L2NQS7</accession>
<gene>
    <name evidence="2" type="ORF">Tci_060464</name>
</gene>
<comment type="caution">
    <text evidence="2">The sequence shown here is derived from an EMBL/GenBank/DDBJ whole genome shotgun (WGS) entry which is preliminary data.</text>
</comment>
<protein>
    <submittedName>
        <fullName evidence="2">Integrase, catalytic region, zinc finger, CCHC-type, peptidase aspartic, catalytic</fullName>
    </submittedName>
</protein>